<evidence type="ECO:0000256" key="2">
    <source>
        <dbReference type="ARBA" id="ARBA00022679"/>
    </source>
</evidence>
<dbReference type="AlphaFoldDB" id="A0A1V2GVE0"/>
<dbReference type="PROSITE" id="PS00092">
    <property type="entry name" value="N6_MTASE"/>
    <property type="match status" value="1"/>
</dbReference>
<dbReference type="InterPro" id="IPR029063">
    <property type="entry name" value="SAM-dependent_MTases_sf"/>
</dbReference>
<dbReference type="SUPFAM" id="SSF53335">
    <property type="entry name" value="S-adenosyl-L-methionine-dependent methyltransferases"/>
    <property type="match status" value="1"/>
</dbReference>
<dbReference type="NCBIfam" id="TIGR03534">
    <property type="entry name" value="RF_mod_PrmC"/>
    <property type="match status" value="1"/>
</dbReference>
<dbReference type="InterPro" id="IPR004556">
    <property type="entry name" value="HemK-like"/>
</dbReference>
<keyword evidence="6" id="KW-1185">Reference proteome</keyword>
<evidence type="ECO:0000313" key="5">
    <source>
        <dbReference type="EMBL" id="ONG42362.1"/>
    </source>
</evidence>
<dbReference type="InterPro" id="IPR025714">
    <property type="entry name" value="Methyltranfer_dom"/>
</dbReference>
<evidence type="ECO:0000256" key="3">
    <source>
        <dbReference type="ARBA" id="ARBA00022691"/>
    </source>
</evidence>
<comment type="caution">
    <text evidence="5">The sequence shown here is derived from an EMBL/GenBank/DDBJ whole genome shotgun (WGS) entry which is preliminary data.</text>
</comment>
<evidence type="ECO:0000256" key="1">
    <source>
        <dbReference type="ARBA" id="ARBA00022603"/>
    </source>
</evidence>
<protein>
    <submittedName>
        <fullName evidence="5">Protein-(Glutamine-N5) methyltransferase, release factor-specific</fullName>
    </submittedName>
</protein>
<feature type="domain" description="Methyltransferase" evidence="4">
    <location>
        <begin position="32"/>
        <end position="163"/>
    </location>
</feature>
<sequence length="212" mass="21062">TLQLEVSPATLIPRADSEAIVEAALAAVPDRAGLRVLDLGTGTGCLLLAVLAERTSAFGVGLDLNPDAAALAARNAAANGLADRAAFLAGDWAAALAPGPGGRFDLVLSNPPYIESAVIPGLMPEVAGHEPGRALDGGADGLEAYRVITSSLPRLLAPGGVAVLELGEGQGPAVAALAEAAGLAIRGTHDDLSGIARALVIMAPFTPEASRG</sequence>
<keyword evidence="3" id="KW-0949">S-adenosyl-L-methionine</keyword>
<dbReference type="OrthoDB" id="9800643at2"/>
<keyword evidence="2 5" id="KW-0808">Transferase</keyword>
<dbReference type="GO" id="GO:0036009">
    <property type="term" value="F:protein-glutamine N-methyltransferase activity"/>
    <property type="evidence" value="ECO:0007669"/>
    <property type="project" value="TreeGrafter"/>
</dbReference>
<proteinExistence type="predicted"/>
<dbReference type="PANTHER" id="PTHR18895:SF74">
    <property type="entry name" value="MTRF1L RELEASE FACTOR GLUTAMINE METHYLTRANSFERASE"/>
    <property type="match status" value="1"/>
</dbReference>
<dbReference type="GO" id="GO:0032259">
    <property type="term" value="P:methylation"/>
    <property type="evidence" value="ECO:0007669"/>
    <property type="project" value="UniProtKB-KW"/>
</dbReference>
<dbReference type="GO" id="GO:0003676">
    <property type="term" value="F:nucleic acid binding"/>
    <property type="evidence" value="ECO:0007669"/>
    <property type="project" value="InterPro"/>
</dbReference>
<gene>
    <name evidence="5" type="ORF">BKE38_29585</name>
</gene>
<evidence type="ECO:0000313" key="6">
    <source>
        <dbReference type="Proteomes" id="UP000188879"/>
    </source>
</evidence>
<dbReference type="Pfam" id="PF13847">
    <property type="entry name" value="Methyltransf_31"/>
    <property type="match status" value="1"/>
</dbReference>
<evidence type="ECO:0000259" key="4">
    <source>
        <dbReference type="Pfam" id="PF13847"/>
    </source>
</evidence>
<dbReference type="RefSeq" id="WP_076960705.1">
    <property type="nucleotide sequence ID" value="NZ_MLCO01000547.1"/>
</dbReference>
<accession>A0A1V2GVE0</accession>
<name>A0A1V2GVE0_9PROT</name>
<dbReference type="InterPro" id="IPR050320">
    <property type="entry name" value="N5-glutamine_MTase"/>
</dbReference>
<feature type="non-terminal residue" evidence="5">
    <location>
        <position position="1"/>
    </location>
</feature>
<organism evidence="5 6">
    <name type="scientific">Teichococcus deserti</name>
    <dbReference type="NCBI Taxonomy" id="1817963"/>
    <lineage>
        <taxon>Bacteria</taxon>
        <taxon>Pseudomonadati</taxon>
        <taxon>Pseudomonadota</taxon>
        <taxon>Alphaproteobacteria</taxon>
        <taxon>Acetobacterales</taxon>
        <taxon>Roseomonadaceae</taxon>
        <taxon>Roseomonas</taxon>
    </lineage>
</organism>
<reference evidence="5 6" key="1">
    <citation type="submission" date="2016-10" db="EMBL/GenBank/DDBJ databases">
        <title>Draft Genome sequence of Roseomonas sp. strain M3.</title>
        <authorList>
            <person name="Subhash Y."/>
            <person name="Lee S."/>
        </authorList>
    </citation>
    <scope>NUCLEOTIDE SEQUENCE [LARGE SCALE GENOMIC DNA]</scope>
    <source>
        <strain evidence="5 6">M3</strain>
    </source>
</reference>
<dbReference type="Proteomes" id="UP000188879">
    <property type="component" value="Unassembled WGS sequence"/>
</dbReference>
<dbReference type="NCBIfam" id="TIGR00536">
    <property type="entry name" value="hemK_fam"/>
    <property type="match status" value="1"/>
</dbReference>
<dbReference type="Gene3D" id="3.40.50.150">
    <property type="entry name" value="Vaccinia Virus protein VP39"/>
    <property type="match status" value="1"/>
</dbReference>
<dbReference type="PANTHER" id="PTHR18895">
    <property type="entry name" value="HEMK METHYLTRANSFERASE"/>
    <property type="match status" value="1"/>
</dbReference>
<dbReference type="EMBL" id="MLCO01000547">
    <property type="protein sequence ID" value="ONG42362.1"/>
    <property type="molecule type" value="Genomic_DNA"/>
</dbReference>
<dbReference type="CDD" id="cd02440">
    <property type="entry name" value="AdoMet_MTases"/>
    <property type="match status" value="1"/>
</dbReference>
<keyword evidence="1 5" id="KW-0489">Methyltransferase</keyword>
<dbReference type="InterPro" id="IPR002052">
    <property type="entry name" value="DNA_methylase_N6_adenine_CS"/>
</dbReference>
<dbReference type="InterPro" id="IPR019874">
    <property type="entry name" value="RF_methyltr_PrmC"/>
</dbReference>